<name>A0ABW7UX67_9ACTN</name>
<dbReference type="Pfam" id="PF01047">
    <property type="entry name" value="MarR"/>
    <property type="match status" value="1"/>
</dbReference>
<dbReference type="RefSeq" id="WP_398719495.1">
    <property type="nucleotide sequence ID" value="NZ_JBIRWE010000015.1"/>
</dbReference>
<dbReference type="InterPro" id="IPR039422">
    <property type="entry name" value="MarR/SlyA-like"/>
</dbReference>
<dbReference type="InterPro" id="IPR019885">
    <property type="entry name" value="Tscrpt_reg_HTH_AsnC-type_CS"/>
</dbReference>
<protein>
    <submittedName>
        <fullName evidence="2">MarR family winged helix-turn-helix transcriptional regulator</fullName>
    </submittedName>
</protein>
<dbReference type="InterPro" id="IPR036390">
    <property type="entry name" value="WH_DNA-bd_sf"/>
</dbReference>
<evidence type="ECO:0000313" key="3">
    <source>
        <dbReference type="Proteomes" id="UP001611548"/>
    </source>
</evidence>
<keyword evidence="3" id="KW-1185">Reference proteome</keyword>
<organism evidence="2 3">
    <name type="scientific">Streptomyces pathocidini</name>
    <dbReference type="NCBI Taxonomy" id="1650571"/>
    <lineage>
        <taxon>Bacteria</taxon>
        <taxon>Bacillati</taxon>
        <taxon>Actinomycetota</taxon>
        <taxon>Actinomycetes</taxon>
        <taxon>Kitasatosporales</taxon>
        <taxon>Streptomycetaceae</taxon>
        <taxon>Streptomyces</taxon>
    </lineage>
</organism>
<dbReference type="EMBL" id="JBIRWE010000015">
    <property type="protein sequence ID" value="MFI1967177.1"/>
    <property type="molecule type" value="Genomic_DNA"/>
</dbReference>
<dbReference type="InterPro" id="IPR011991">
    <property type="entry name" value="ArsR-like_HTH"/>
</dbReference>
<dbReference type="SUPFAM" id="SSF46785">
    <property type="entry name" value="Winged helix' DNA-binding domain"/>
    <property type="match status" value="1"/>
</dbReference>
<evidence type="ECO:0000313" key="2">
    <source>
        <dbReference type="EMBL" id="MFI1967177.1"/>
    </source>
</evidence>
<dbReference type="PANTHER" id="PTHR33164:SF104">
    <property type="entry name" value="TRANSCRIPTIONAL REGULATORY PROTEIN"/>
    <property type="match status" value="1"/>
</dbReference>
<dbReference type="CDD" id="cd00090">
    <property type="entry name" value="HTH_ARSR"/>
    <property type="match status" value="1"/>
</dbReference>
<evidence type="ECO:0000259" key="1">
    <source>
        <dbReference type="PROSITE" id="PS50995"/>
    </source>
</evidence>
<dbReference type="Proteomes" id="UP001611548">
    <property type="component" value="Unassembled WGS sequence"/>
</dbReference>
<feature type="domain" description="HTH marR-type" evidence="1">
    <location>
        <begin position="34"/>
        <end position="169"/>
    </location>
</feature>
<dbReference type="InterPro" id="IPR000835">
    <property type="entry name" value="HTH_MarR-typ"/>
</dbReference>
<dbReference type="Gene3D" id="1.10.10.10">
    <property type="entry name" value="Winged helix-like DNA-binding domain superfamily/Winged helix DNA-binding domain"/>
    <property type="match status" value="1"/>
</dbReference>
<dbReference type="PROSITE" id="PS50995">
    <property type="entry name" value="HTH_MARR_2"/>
    <property type="match status" value="1"/>
</dbReference>
<proteinExistence type="predicted"/>
<comment type="caution">
    <text evidence="2">The sequence shown here is derived from an EMBL/GenBank/DDBJ whole genome shotgun (WGS) entry which is preliminary data.</text>
</comment>
<reference evidence="2 3" key="1">
    <citation type="submission" date="2024-10" db="EMBL/GenBank/DDBJ databases">
        <title>The Natural Products Discovery Center: Release of the First 8490 Sequenced Strains for Exploring Actinobacteria Biosynthetic Diversity.</title>
        <authorList>
            <person name="Kalkreuter E."/>
            <person name="Kautsar S.A."/>
            <person name="Yang D."/>
            <person name="Bader C.D."/>
            <person name="Teijaro C.N."/>
            <person name="Fluegel L."/>
            <person name="Davis C.M."/>
            <person name="Simpson J.R."/>
            <person name="Lauterbach L."/>
            <person name="Steele A.D."/>
            <person name="Gui C."/>
            <person name="Meng S."/>
            <person name="Li G."/>
            <person name="Viehrig K."/>
            <person name="Ye F."/>
            <person name="Su P."/>
            <person name="Kiefer A.F."/>
            <person name="Nichols A."/>
            <person name="Cepeda A.J."/>
            <person name="Yan W."/>
            <person name="Fan B."/>
            <person name="Jiang Y."/>
            <person name="Adhikari A."/>
            <person name="Zheng C.-J."/>
            <person name="Schuster L."/>
            <person name="Cowan T.M."/>
            <person name="Smanski M.J."/>
            <person name="Chevrette M.G."/>
            <person name="De Carvalho L.P.S."/>
            <person name="Shen B."/>
        </authorList>
    </citation>
    <scope>NUCLEOTIDE SEQUENCE [LARGE SCALE GENOMIC DNA]</scope>
    <source>
        <strain evidence="2 3">NPDC020327</strain>
    </source>
</reference>
<dbReference type="SMART" id="SM00347">
    <property type="entry name" value="HTH_MARR"/>
    <property type="match status" value="1"/>
</dbReference>
<dbReference type="InterPro" id="IPR036388">
    <property type="entry name" value="WH-like_DNA-bd_sf"/>
</dbReference>
<gene>
    <name evidence="2" type="ORF">ACH429_24170</name>
</gene>
<dbReference type="PRINTS" id="PR00598">
    <property type="entry name" value="HTHMARR"/>
</dbReference>
<dbReference type="PANTHER" id="PTHR33164">
    <property type="entry name" value="TRANSCRIPTIONAL REGULATOR, MARR FAMILY"/>
    <property type="match status" value="1"/>
</dbReference>
<dbReference type="PROSITE" id="PS00519">
    <property type="entry name" value="HTH_ASNC_1"/>
    <property type="match status" value="1"/>
</dbReference>
<sequence>MPESPATTGPDLEPTLEEQIAAYQREFRDLDPQVEQVVNALQRLNRRMNVAYGRQTATLGISNAEWEVLKALVLSGAPYRMGPGDLAKRLGLTPAAMTHRVDRMASEGLVTRERDENNRVRVIVELTAEGREKWLEAMRMASVFEEELLQDLSDEERGKLGAMLTRLLRRVEDTQPDAGGRLSDLD</sequence>
<accession>A0ABW7UX67</accession>